<dbReference type="InterPro" id="IPR053728">
    <property type="entry name" value="Alginate_Permeability_Chnl"/>
</dbReference>
<feature type="region of interest" description="Disordered" evidence="1">
    <location>
        <begin position="289"/>
        <end position="313"/>
    </location>
</feature>
<evidence type="ECO:0000256" key="1">
    <source>
        <dbReference type="SAM" id="MobiDB-lite"/>
    </source>
</evidence>
<keyword evidence="4" id="KW-1185">Reference proteome</keyword>
<dbReference type="RefSeq" id="WP_167225525.1">
    <property type="nucleotide sequence ID" value="NZ_JAAQPH010000010.1"/>
</dbReference>
<dbReference type="InterPro" id="IPR025388">
    <property type="entry name" value="Alginate_export_dom"/>
</dbReference>
<organism evidence="3 4">
    <name type="scientific">Pelagibius litoralis</name>
    <dbReference type="NCBI Taxonomy" id="374515"/>
    <lineage>
        <taxon>Bacteria</taxon>
        <taxon>Pseudomonadati</taxon>
        <taxon>Pseudomonadota</taxon>
        <taxon>Alphaproteobacteria</taxon>
        <taxon>Rhodospirillales</taxon>
        <taxon>Rhodovibrionaceae</taxon>
        <taxon>Pelagibius</taxon>
    </lineage>
</organism>
<sequence length="436" mass="49005">MCLFGATALLAAQRVAESEPLAEIPSEGPNGAAVQFDFDDPPDTKNRLTQDLTFGGKVTLGFDYEQDYDLDRDEDDDLATWAPELEVAFSYDPYPWFRGFLNLEVKREFQIEEPDGRAPQETEFLVKEAFLNFREILPGVSMTLGRQEFKDEREWLYDEDLDAVRLFLRYSDFGLEVSVSREELVDKDLFNDTSADEINNYFLFGRYALGDDSELSPYLFFRDDRTSSDEDLIFIGLSSSGELTSDIDYWVQAAHVRGSEDGTDVSGYGFDIGATYTLDASWEPSLTLGTAFGSGDNDPDDTDRNFRQTGLQDNNDRFNGVTSVKYYGEVLDPELSNLFVLTAGLGIRPTKRSSIDLIYHHYRQHQASDELRDVSIDADPDGQDRTLGNALDLVVGYREIENFNAEAVFGLFAPGAAFSNDASTAYFVGIELEISF</sequence>
<evidence type="ECO:0000313" key="3">
    <source>
        <dbReference type="EMBL" id="NIA69675.1"/>
    </source>
</evidence>
<dbReference type="Gene3D" id="2.40.160.100">
    <property type="match status" value="1"/>
</dbReference>
<gene>
    <name evidence="3" type="ORF">HBA54_13820</name>
</gene>
<reference evidence="3" key="1">
    <citation type="submission" date="2020-03" db="EMBL/GenBank/DDBJ databases">
        <title>Genome of Pelagibius litoralis DSM 21314T.</title>
        <authorList>
            <person name="Wang G."/>
        </authorList>
    </citation>
    <scope>NUCLEOTIDE SEQUENCE</scope>
    <source>
        <strain evidence="3">DSM 21314</strain>
    </source>
</reference>
<evidence type="ECO:0000313" key="4">
    <source>
        <dbReference type="Proteomes" id="UP000761264"/>
    </source>
</evidence>
<comment type="caution">
    <text evidence="3">The sequence shown here is derived from an EMBL/GenBank/DDBJ whole genome shotgun (WGS) entry which is preliminary data.</text>
</comment>
<dbReference type="Pfam" id="PF13372">
    <property type="entry name" value="Alginate_exp"/>
    <property type="match status" value="1"/>
</dbReference>
<dbReference type="EMBL" id="JAAQPH010000010">
    <property type="protein sequence ID" value="NIA69675.1"/>
    <property type="molecule type" value="Genomic_DNA"/>
</dbReference>
<dbReference type="Proteomes" id="UP000761264">
    <property type="component" value="Unassembled WGS sequence"/>
</dbReference>
<feature type="domain" description="Alginate export" evidence="2">
    <location>
        <begin position="52"/>
        <end position="423"/>
    </location>
</feature>
<protein>
    <submittedName>
        <fullName evidence="3">Alginate export family protein</fullName>
    </submittedName>
</protein>
<proteinExistence type="predicted"/>
<dbReference type="AlphaFoldDB" id="A0A967KCH7"/>
<evidence type="ECO:0000259" key="2">
    <source>
        <dbReference type="Pfam" id="PF13372"/>
    </source>
</evidence>
<accession>A0A967KCH7</accession>
<name>A0A967KCH7_9PROT</name>